<protein>
    <submittedName>
        <fullName evidence="1">Uncharacterized protein</fullName>
    </submittedName>
</protein>
<dbReference type="Proteomes" id="UP000293391">
    <property type="component" value="Chromosome"/>
</dbReference>
<evidence type="ECO:0000313" key="2">
    <source>
        <dbReference type="Proteomes" id="UP000293391"/>
    </source>
</evidence>
<dbReference type="RefSeq" id="WP_129717602.1">
    <property type="nucleotide sequence ID" value="NZ_CP078045.1"/>
</dbReference>
<accession>A0AAJ4P492</accession>
<sequence length="363" mass="42272">MQLFFERQLESEMFHDKYKLLNNTITLNNEREIIEQWADGFVDRDGKIIDDFQREFHSTLWEFYIHQLLKKMGAIIDFSKHRPDFIVKNSDGSDKFYIEARISGIKKNGRPESDRKLEDLFITETPVWKLPNFHTYIQEGIIRCSNGFLEKAITKYEKYKKDKWFSTDVPYIIGLSSFSQVNYGLENHYSILALLYGQYIQKGGHTFGKCPKILKENEEKKLVPIHTNLFNNKKFSHVSAVLFSSKLTLGKLTALSISTGIPSFNLVMNVYQDMYDKKFIIKEINQNNPELFSDGLFLLHNPNAKQPLDPSVFKGQGIIQVFQKKNKLVFSNTAQPLVCRLNRAGMRSMSQIQKMSLDELYNT</sequence>
<name>A0AAJ4P492_ACILW</name>
<reference evidence="1" key="1">
    <citation type="submission" date="2018-10" db="EMBL/GenBank/DDBJ databases">
        <authorList>
            <person name="D'Souza A.W."/>
            <person name="Potter R.F."/>
            <person name="Wallace M."/>
            <person name="Shupe A."/>
            <person name="Patel S."/>
            <person name="Sun S."/>
            <person name="Gul D."/>
            <person name="Kwon J.H."/>
            <person name="Andleeb S."/>
            <person name="Burnham C.-A.D."/>
            <person name="Dantas G."/>
        </authorList>
    </citation>
    <scope>NUCLEOTIDE SEQUENCE</scope>
    <source>
        <strain evidence="1">AL_065</strain>
    </source>
</reference>
<organism evidence="1 2">
    <name type="scientific">Acinetobacter lwoffii</name>
    <dbReference type="NCBI Taxonomy" id="28090"/>
    <lineage>
        <taxon>Bacteria</taxon>
        <taxon>Pseudomonadati</taxon>
        <taxon>Pseudomonadota</taxon>
        <taxon>Gammaproteobacteria</taxon>
        <taxon>Moraxellales</taxon>
        <taxon>Moraxellaceae</taxon>
        <taxon>Acinetobacter</taxon>
    </lineage>
</organism>
<dbReference type="EMBL" id="CP078045">
    <property type="protein sequence ID" value="QXR07294.1"/>
    <property type="molecule type" value="Genomic_DNA"/>
</dbReference>
<gene>
    <name evidence="1" type="ORF">EVX74_014755</name>
</gene>
<dbReference type="AlphaFoldDB" id="A0AAJ4P492"/>
<reference evidence="1" key="3">
    <citation type="submission" date="2021-06" db="EMBL/GenBank/DDBJ databases">
        <authorList>
            <person name="Diorio-Toth L."/>
        </authorList>
    </citation>
    <scope>NUCLEOTIDE SEQUENCE</scope>
    <source>
        <strain evidence="1">AL_065</strain>
    </source>
</reference>
<evidence type="ECO:0000313" key="1">
    <source>
        <dbReference type="EMBL" id="QXR07294.1"/>
    </source>
</evidence>
<proteinExistence type="predicted"/>
<reference evidence="1" key="2">
    <citation type="journal article" date="2019" name="Nat. Commun.">
        <title>Spatiotemporal dynamics of multidrug resistant bacteria on intensive care unit surfaces.</title>
        <authorList>
            <person name="D'Souza A.W."/>
            <person name="Potter R.F."/>
            <person name="Wallace M."/>
            <person name="Shupe A."/>
            <person name="Patel S."/>
            <person name="Sun X."/>
            <person name="Gul D."/>
            <person name="Kwon J.H."/>
            <person name="Andleeb S."/>
            <person name="Burnham C.D."/>
            <person name="Dantas G."/>
        </authorList>
    </citation>
    <scope>NUCLEOTIDE SEQUENCE</scope>
    <source>
        <strain evidence="1">AL_065</strain>
    </source>
</reference>